<organism evidence="3 4">
    <name type="scientific">Streptomyces ipomoeae</name>
    <dbReference type="NCBI Taxonomy" id="103232"/>
    <lineage>
        <taxon>Bacteria</taxon>
        <taxon>Bacillati</taxon>
        <taxon>Actinomycetota</taxon>
        <taxon>Actinomycetes</taxon>
        <taxon>Kitasatosporales</taxon>
        <taxon>Streptomycetaceae</taxon>
        <taxon>Streptomyces</taxon>
    </lineage>
</organism>
<gene>
    <name evidence="3" type="ORF">Sipo8835_37580</name>
</gene>
<proteinExistence type="predicted"/>
<reference evidence="3 4" key="1">
    <citation type="submission" date="2019-03" db="EMBL/GenBank/DDBJ databases">
        <title>Comparative genomic analyses of the sweetpotato soil rot pathogen, Streptomyces ipomoeae.</title>
        <authorList>
            <person name="Ruschel Soares N."/>
            <person name="Badger J.H."/>
            <person name="Huguet-Tapia J.C."/>
            <person name="Clark C.A."/>
            <person name="Pettis G.S."/>
        </authorList>
    </citation>
    <scope>NUCLEOTIDE SEQUENCE [LARGE SCALE GENOMIC DNA]</scope>
    <source>
        <strain evidence="3 4">88-35</strain>
    </source>
</reference>
<keyword evidence="2" id="KW-0472">Membrane</keyword>
<evidence type="ECO:0000313" key="3">
    <source>
        <dbReference type="EMBL" id="TQE21337.1"/>
    </source>
</evidence>
<feature type="transmembrane region" description="Helical" evidence="2">
    <location>
        <begin position="17"/>
        <end position="41"/>
    </location>
</feature>
<accession>A0AAE8VVA4</accession>
<evidence type="ECO:0000313" key="4">
    <source>
        <dbReference type="Proteomes" id="UP000318720"/>
    </source>
</evidence>
<keyword evidence="2" id="KW-0812">Transmembrane</keyword>
<protein>
    <submittedName>
        <fullName evidence="3">Uncharacterized protein</fullName>
    </submittedName>
</protein>
<feature type="compositionally biased region" description="Polar residues" evidence="1">
    <location>
        <begin position="62"/>
        <end position="73"/>
    </location>
</feature>
<dbReference type="AlphaFoldDB" id="A0AAE8VVA4"/>
<evidence type="ECO:0000256" key="2">
    <source>
        <dbReference type="SAM" id="Phobius"/>
    </source>
</evidence>
<evidence type="ECO:0000256" key="1">
    <source>
        <dbReference type="SAM" id="MobiDB-lite"/>
    </source>
</evidence>
<keyword evidence="2" id="KW-1133">Transmembrane helix</keyword>
<dbReference type="Proteomes" id="UP000318720">
    <property type="component" value="Unassembled WGS sequence"/>
</dbReference>
<dbReference type="EMBL" id="SPAZ01000291">
    <property type="protein sequence ID" value="TQE21337.1"/>
    <property type="molecule type" value="Genomic_DNA"/>
</dbReference>
<sequence>MNTVRRPQTTDKKPGPVAYGCALIVMVGIAAAVITPVVWFFMKVYDRASTDDPPPFKADQVEQVTKRPTTFDDSVSPYDHERPQGENEPLGLNRVKDDIYRNFFPKLGDADAKVAIDCGDAKLEDGDFECVASHDDVKVTYWVVISGLRLPQAPLLPGGSTGLATWEQDVIPRKAPLFRDAVHTRIWEQAQSHKEEATGVACDRMPEVSLLAPGTVTKYRCYFKYKLGLNREWVTYRVALNKSGDVSLSLVYDDEAE</sequence>
<comment type="caution">
    <text evidence="3">The sequence shown here is derived from an EMBL/GenBank/DDBJ whole genome shotgun (WGS) entry which is preliminary data.</text>
</comment>
<name>A0AAE8VVA4_9ACTN</name>
<dbReference type="RefSeq" id="WP_009340628.1">
    <property type="nucleotide sequence ID" value="NZ_JARAVA010000211.1"/>
</dbReference>
<feature type="region of interest" description="Disordered" evidence="1">
    <location>
        <begin position="52"/>
        <end position="91"/>
    </location>
</feature>